<dbReference type="InterPro" id="IPR050256">
    <property type="entry name" value="Glycosyltransferase_2"/>
</dbReference>
<sequence length="226" mass="26229">MRFSIVVPARNESDNLRLLVPELNHALEALGEPYELIVVDNASTDATQQTLSLLKERFPALRAEYEPMKGFGNAILKGLNTARGEILGYIHADNQMKPEEIIRIYQKLIQNNLAVCKATRLDRHDGIRRWIISKSYNILFRLMFGVKIRDINGSPKLFTRKFFSEANIQSRDWFIDPEIVIKATRLQYPIDEVEIHTAARPHGSSQVRNNTILEFLKNMFTYWRQK</sequence>
<organism evidence="9 10">
    <name type="scientific">Candidatus Magasanikbacteria bacterium RIFCSPHIGHO2_01_FULL_47_8</name>
    <dbReference type="NCBI Taxonomy" id="1798673"/>
    <lineage>
        <taxon>Bacteria</taxon>
        <taxon>Candidatus Magasanikiibacteriota</taxon>
    </lineage>
</organism>
<dbReference type="SUPFAM" id="SSF53448">
    <property type="entry name" value="Nucleotide-diphospho-sugar transferases"/>
    <property type="match status" value="1"/>
</dbReference>
<keyword evidence="6" id="KW-1133">Transmembrane helix</keyword>
<protein>
    <recommendedName>
        <fullName evidence="8">Glycosyltransferase 2-like domain-containing protein</fullName>
    </recommendedName>
</protein>
<keyword evidence="5" id="KW-0448">Lipopolysaccharide biosynthesis</keyword>
<dbReference type="PANTHER" id="PTHR48090">
    <property type="entry name" value="UNDECAPRENYL-PHOSPHATE 4-DEOXY-4-FORMAMIDO-L-ARABINOSE TRANSFERASE-RELATED"/>
    <property type="match status" value="1"/>
</dbReference>
<dbReference type="CDD" id="cd04179">
    <property type="entry name" value="DPM_DPG-synthase_like"/>
    <property type="match status" value="1"/>
</dbReference>
<dbReference type="GO" id="GO:0009103">
    <property type="term" value="P:lipopolysaccharide biosynthetic process"/>
    <property type="evidence" value="ECO:0007669"/>
    <property type="project" value="UniProtKB-KW"/>
</dbReference>
<dbReference type="AlphaFoldDB" id="A0A1F6MD96"/>
<dbReference type="Pfam" id="PF00535">
    <property type="entry name" value="Glycos_transf_2"/>
    <property type="match status" value="1"/>
</dbReference>
<evidence type="ECO:0000313" key="10">
    <source>
        <dbReference type="Proteomes" id="UP000177953"/>
    </source>
</evidence>
<keyword evidence="4" id="KW-0812">Transmembrane</keyword>
<reference evidence="9 10" key="1">
    <citation type="journal article" date="2016" name="Nat. Commun.">
        <title>Thousands of microbial genomes shed light on interconnected biogeochemical processes in an aquifer system.</title>
        <authorList>
            <person name="Anantharaman K."/>
            <person name="Brown C.T."/>
            <person name="Hug L.A."/>
            <person name="Sharon I."/>
            <person name="Castelle C.J."/>
            <person name="Probst A.J."/>
            <person name="Thomas B.C."/>
            <person name="Singh A."/>
            <person name="Wilkins M.J."/>
            <person name="Karaoz U."/>
            <person name="Brodie E.L."/>
            <person name="Williams K.H."/>
            <person name="Hubbard S.S."/>
            <person name="Banfield J.F."/>
        </authorList>
    </citation>
    <scope>NUCLEOTIDE SEQUENCE [LARGE SCALE GENOMIC DNA]</scope>
</reference>
<evidence type="ECO:0000256" key="7">
    <source>
        <dbReference type="ARBA" id="ARBA00023136"/>
    </source>
</evidence>
<feature type="domain" description="Glycosyltransferase 2-like" evidence="8">
    <location>
        <begin position="4"/>
        <end position="163"/>
    </location>
</feature>
<keyword evidence="7" id="KW-0472">Membrane</keyword>
<dbReference type="Gene3D" id="3.90.550.10">
    <property type="entry name" value="Spore Coat Polysaccharide Biosynthesis Protein SpsA, Chain A"/>
    <property type="match status" value="1"/>
</dbReference>
<dbReference type="EMBL" id="MFPU01000032">
    <property type="protein sequence ID" value="OGH69621.1"/>
    <property type="molecule type" value="Genomic_DNA"/>
</dbReference>
<evidence type="ECO:0000256" key="2">
    <source>
        <dbReference type="ARBA" id="ARBA00022676"/>
    </source>
</evidence>
<keyword evidence="3" id="KW-0808">Transferase</keyword>
<dbReference type="GO" id="GO:0005886">
    <property type="term" value="C:plasma membrane"/>
    <property type="evidence" value="ECO:0007669"/>
    <property type="project" value="TreeGrafter"/>
</dbReference>
<dbReference type="InterPro" id="IPR001173">
    <property type="entry name" value="Glyco_trans_2-like"/>
</dbReference>
<keyword evidence="1" id="KW-1003">Cell membrane</keyword>
<evidence type="ECO:0000256" key="1">
    <source>
        <dbReference type="ARBA" id="ARBA00022475"/>
    </source>
</evidence>
<evidence type="ECO:0000259" key="8">
    <source>
        <dbReference type="Pfam" id="PF00535"/>
    </source>
</evidence>
<comment type="caution">
    <text evidence="9">The sequence shown here is derived from an EMBL/GenBank/DDBJ whole genome shotgun (WGS) entry which is preliminary data.</text>
</comment>
<evidence type="ECO:0000256" key="6">
    <source>
        <dbReference type="ARBA" id="ARBA00022989"/>
    </source>
</evidence>
<dbReference type="PANTHER" id="PTHR48090:SF3">
    <property type="entry name" value="UNDECAPRENYL-PHOSPHATE 4-DEOXY-4-FORMAMIDO-L-ARABINOSE TRANSFERASE"/>
    <property type="match status" value="1"/>
</dbReference>
<keyword evidence="2" id="KW-0328">Glycosyltransferase</keyword>
<proteinExistence type="predicted"/>
<evidence type="ECO:0000256" key="3">
    <source>
        <dbReference type="ARBA" id="ARBA00022679"/>
    </source>
</evidence>
<name>A0A1F6MD96_9BACT</name>
<evidence type="ECO:0000256" key="5">
    <source>
        <dbReference type="ARBA" id="ARBA00022985"/>
    </source>
</evidence>
<gene>
    <name evidence="9" type="ORF">A2754_02915</name>
</gene>
<dbReference type="InterPro" id="IPR029044">
    <property type="entry name" value="Nucleotide-diphossugar_trans"/>
</dbReference>
<evidence type="ECO:0000313" key="9">
    <source>
        <dbReference type="EMBL" id="OGH69621.1"/>
    </source>
</evidence>
<evidence type="ECO:0000256" key="4">
    <source>
        <dbReference type="ARBA" id="ARBA00022692"/>
    </source>
</evidence>
<dbReference type="GO" id="GO:0099621">
    <property type="term" value="F:undecaprenyl-phosphate 4-deoxy-4-formamido-L-arabinose transferase activity"/>
    <property type="evidence" value="ECO:0007669"/>
    <property type="project" value="TreeGrafter"/>
</dbReference>
<dbReference type="Proteomes" id="UP000177953">
    <property type="component" value="Unassembled WGS sequence"/>
</dbReference>
<accession>A0A1F6MD96</accession>